<keyword evidence="4" id="KW-0449">Lipoprotein</keyword>
<evidence type="ECO:0000256" key="1">
    <source>
        <dbReference type="ARBA" id="ARBA00022729"/>
    </source>
</evidence>
<dbReference type="GO" id="GO:0009279">
    <property type="term" value="C:cell outer membrane"/>
    <property type="evidence" value="ECO:0007669"/>
    <property type="project" value="UniProtKB-SubCell"/>
</dbReference>
<feature type="chain" id="PRO_5033188864" description="Outer membrane protein assembly factor BamB" evidence="5">
    <location>
        <begin position="23"/>
        <end position="384"/>
    </location>
</feature>
<evidence type="ECO:0000313" key="8">
    <source>
        <dbReference type="Proteomes" id="UP000545386"/>
    </source>
</evidence>
<comment type="function">
    <text evidence="4">Part of the outer membrane protein assembly complex, which is involved in assembly and insertion of beta-barrel proteins into the outer membrane.</text>
</comment>
<proteinExistence type="inferred from homology"/>
<evidence type="ECO:0000256" key="4">
    <source>
        <dbReference type="HAMAP-Rule" id="MF_00923"/>
    </source>
</evidence>
<evidence type="ECO:0000256" key="5">
    <source>
        <dbReference type="SAM" id="SignalP"/>
    </source>
</evidence>
<evidence type="ECO:0000313" key="7">
    <source>
        <dbReference type="EMBL" id="MBC2770282.1"/>
    </source>
</evidence>
<dbReference type="InterPro" id="IPR011047">
    <property type="entry name" value="Quinoprotein_ADH-like_sf"/>
</dbReference>
<dbReference type="SMART" id="SM00564">
    <property type="entry name" value="PQQ"/>
    <property type="match status" value="5"/>
</dbReference>
<keyword evidence="8" id="KW-1185">Reference proteome</keyword>
<sequence>MHAVMSRRLKCAVAALSLSVLAGCSWFTPKDPRFEPSPLTEYPAGVSASTAWSVNIGSGGGSGFVPVLVGDGVYAATPNGNVVKTSLTSGGMQWRADAGIDLSAGVGSDGITTAVAGPDGTVVAFDDQGQEKWRAQATSEVFVPPVVGAGVVVVRSSDYRIQAFDAATGDRLWSVQRPGPALALKTNMQMLIIEGVVISGLPNGRLIVISAQDGAVQWEGTVSTPRGATDLERINDVVGAPQTQGSLLCGASYQGRIVCFDIAQGGIPVWEQPFSTTTGIASDSRQVYGAAGRDSVYAFSLTDGGEQWRQDALRNRRLSGPAVVGSAVAFGDYDGYVHFLSSSDGRLLGRIQVGGGAVVSPLVSTPRGVLVQTGNGSLVLVGVN</sequence>
<evidence type="ECO:0000259" key="6">
    <source>
        <dbReference type="Pfam" id="PF13360"/>
    </source>
</evidence>
<dbReference type="Gene3D" id="2.130.10.10">
    <property type="entry name" value="YVTN repeat-like/Quinoprotein amine dehydrogenase"/>
    <property type="match status" value="1"/>
</dbReference>
<name>A0A842HRJ5_9BURK</name>
<comment type="subunit">
    <text evidence="4">Part of the Bam complex.</text>
</comment>
<dbReference type="GO" id="GO:0051205">
    <property type="term" value="P:protein insertion into membrane"/>
    <property type="evidence" value="ECO:0007669"/>
    <property type="project" value="UniProtKB-UniRule"/>
</dbReference>
<dbReference type="Proteomes" id="UP000545386">
    <property type="component" value="Unassembled WGS sequence"/>
</dbReference>
<dbReference type="EMBL" id="JACJUU010000007">
    <property type="protein sequence ID" value="MBC2770282.1"/>
    <property type="molecule type" value="Genomic_DNA"/>
</dbReference>
<evidence type="ECO:0000256" key="3">
    <source>
        <dbReference type="ARBA" id="ARBA00023237"/>
    </source>
</evidence>
<keyword evidence="3 4" id="KW-0998">Cell outer membrane</keyword>
<feature type="domain" description="Pyrrolo-quinoline quinone repeat" evidence="6">
    <location>
        <begin position="79"/>
        <end position="310"/>
    </location>
</feature>
<protein>
    <recommendedName>
        <fullName evidence="4">Outer membrane protein assembly factor BamB</fullName>
    </recommendedName>
</protein>
<dbReference type="HAMAP" id="MF_00923">
    <property type="entry name" value="OM_assembly_BamB"/>
    <property type="match status" value="1"/>
</dbReference>
<comment type="caution">
    <text evidence="7">The sequence shown here is derived from an EMBL/GenBank/DDBJ whole genome shotgun (WGS) entry which is preliminary data.</text>
</comment>
<dbReference type="InterPro" id="IPR017687">
    <property type="entry name" value="BamB"/>
</dbReference>
<gene>
    <name evidence="4 7" type="primary">bamB</name>
    <name evidence="7" type="ORF">GTU67_10210</name>
</gene>
<dbReference type="InterPro" id="IPR002372">
    <property type="entry name" value="PQQ_rpt_dom"/>
</dbReference>
<organism evidence="7 8">
    <name type="scientific">Pusillimonas minor</name>
    <dbReference type="NCBI Taxonomy" id="2697024"/>
    <lineage>
        <taxon>Bacteria</taxon>
        <taxon>Pseudomonadati</taxon>
        <taxon>Pseudomonadota</taxon>
        <taxon>Betaproteobacteria</taxon>
        <taxon>Burkholderiales</taxon>
        <taxon>Alcaligenaceae</taxon>
        <taxon>Pusillimonas</taxon>
    </lineage>
</organism>
<dbReference type="PROSITE" id="PS51257">
    <property type="entry name" value="PROKAR_LIPOPROTEIN"/>
    <property type="match status" value="1"/>
</dbReference>
<comment type="subcellular location">
    <subcellularLocation>
        <location evidence="4">Cell outer membrane</location>
        <topology evidence="4">Lipid-anchor</topology>
    </subcellularLocation>
</comment>
<dbReference type="PANTHER" id="PTHR34512">
    <property type="entry name" value="CELL SURFACE PROTEIN"/>
    <property type="match status" value="1"/>
</dbReference>
<reference evidence="7 8" key="1">
    <citation type="submission" date="2020-08" db="EMBL/GenBank/DDBJ databases">
        <title>Paraeoetvoesia sp. YC-7-48 draft genome sequence.</title>
        <authorList>
            <person name="Yao L."/>
        </authorList>
    </citation>
    <scope>NUCLEOTIDE SEQUENCE [LARGE SCALE GENOMIC DNA]</scope>
    <source>
        <strain evidence="8">YC-7-48</strain>
    </source>
</reference>
<feature type="signal peptide" evidence="5">
    <location>
        <begin position="1"/>
        <end position="22"/>
    </location>
</feature>
<keyword evidence="2 4" id="KW-0472">Membrane</keyword>
<comment type="similarity">
    <text evidence="4">Belongs to the BamB family.</text>
</comment>
<dbReference type="AlphaFoldDB" id="A0A842HRJ5"/>
<keyword evidence="4" id="KW-0564">Palmitate</keyword>
<dbReference type="NCBIfam" id="TIGR03300">
    <property type="entry name" value="assembly_YfgL"/>
    <property type="match status" value="1"/>
</dbReference>
<keyword evidence="1 4" id="KW-0732">Signal</keyword>
<dbReference type="InterPro" id="IPR018391">
    <property type="entry name" value="PQQ_b-propeller_rpt"/>
</dbReference>
<evidence type="ECO:0000256" key="2">
    <source>
        <dbReference type="ARBA" id="ARBA00023136"/>
    </source>
</evidence>
<dbReference type="Pfam" id="PF13360">
    <property type="entry name" value="PQQ_2"/>
    <property type="match status" value="1"/>
</dbReference>
<dbReference type="GO" id="GO:0043165">
    <property type="term" value="P:Gram-negative-bacterium-type cell outer membrane assembly"/>
    <property type="evidence" value="ECO:0007669"/>
    <property type="project" value="UniProtKB-UniRule"/>
</dbReference>
<dbReference type="SUPFAM" id="SSF50998">
    <property type="entry name" value="Quinoprotein alcohol dehydrogenase-like"/>
    <property type="match status" value="1"/>
</dbReference>
<dbReference type="PANTHER" id="PTHR34512:SF30">
    <property type="entry name" value="OUTER MEMBRANE PROTEIN ASSEMBLY FACTOR BAMB"/>
    <property type="match status" value="1"/>
</dbReference>
<dbReference type="InterPro" id="IPR015943">
    <property type="entry name" value="WD40/YVTN_repeat-like_dom_sf"/>
</dbReference>
<accession>A0A842HRJ5</accession>